<name>A0A7S3J0S8_9SPIT</name>
<evidence type="ECO:0000313" key="1">
    <source>
        <dbReference type="EMBL" id="CAE0342850.1"/>
    </source>
</evidence>
<dbReference type="AlphaFoldDB" id="A0A7S3J0S8"/>
<accession>A0A7S3J0S8</accession>
<reference evidence="1" key="1">
    <citation type="submission" date="2021-01" db="EMBL/GenBank/DDBJ databases">
        <authorList>
            <person name="Corre E."/>
            <person name="Pelletier E."/>
            <person name="Niang G."/>
            <person name="Scheremetjew M."/>
            <person name="Finn R."/>
            <person name="Kale V."/>
            <person name="Holt S."/>
            <person name="Cochrane G."/>
            <person name="Meng A."/>
            <person name="Brown T."/>
            <person name="Cohen L."/>
        </authorList>
    </citation>
    <scope>NUCLEOTIDE SEQUENCE</scope>
    <source>
        <strain evidence="1">FSP1.4</strain>
    </source>
</reference>
<proteinExistence type="predicted"/>
<dbReference type="EMBL" id="HBII01003795">
    <property type="protein sequence ID" value="CAE0342850.1"/>
    <property type="molecule type" value="Transcribed_RNA"/>
</dbReference>
<organism evidence="1">
    <name type="scientific">Euplotes harpa</name>
    <dbReference type="NCBI Taxonomy" id="151035"/>
    <lineage>
        <taxon>Eukaryota</taxon>
        <taxon>Sar</taxon>
        <taxon>Alveolata</taxon>
        <taxon>Ciliophora</taxon>
        <taxon>Intramacronucleata</taxon>
        <taxon>Spirotrichea</taxon>
        <taxon>Hypotrichia</taxon>
        <taxon>Euplotida</taxon>
        <taxon>Euplotidae</taxon>
        <taxon>Euplotes</taxon>
    </lineage>
</organism>
<gene>
    <name evidence="1" type="ORF">EHAR0213_LOCUS1757</name>
</gene>
<protein>
    <submittedName>
        <fullName evidence="1">Uncharacterized protein</fullName>
    </submittedName>
</protein>
<sequence length="262" mass="31061">MMLEKKFYQIRDALMKVRVSLLEGSANEFDFYRFLPKRKNPLPDDIREQIKRKFRAAFKLFVNRVKTNSSKEVETLNKIQEMLTIRKFKQYELNDFKIDADITSDDQDLIKNTLIPIADIIKTRTENLQAFQKSNPKLFIDYYRKKAMKCGVQMNLSKGQRPKPTSFAFHNENSEHKENREELSKEISDSLIRKPNRLITDAKLRLAETHEIPVEWEQNIEKVSSLLEFQNARISSIIEDFKGEQDEIEEEIKKVLEQINRN</sequence>